<dbReference type="EMBL" id="CAJOAZ010006352">
    <property type="protein sequence ID" value="CAF4131587.1"/>
    <property type="molecule type" value="Genomic_DNA"/>
</dbReference>
<dbReference type="Proteomes" id="UP000663844">
    <property type="component" value="Unassembled WGS sequence"/>
</dbReference>
<accession>A0A819X345</accession>
<sequence length="404" mass="47807">MTSTAINSKILLFSLFFNSFNKIIFKFSGLHIFCCRCQSHPINAGNRLYEIYPTTDSGWYPEFDEKRFPYYPSKIENIIHPDNYSRLQSLVLPTASSKLIQLIFHGEFPRLKACHLGRCESIILPRSMTIQLQNLRQLTIRKQPGHVLEKILLIQEIANYLHRQCPLLKILVLCIHMRGHMLRDSSIVLIVSILVILEVYYQYGQCAVTAKYSMKNMKLTHRIMDMLDGLSIVYWPDCQSLLNVLRNETYNIWDQDVDLSIEWPFKSNHIHSKLNNLQLFIETFQNNDFNVEYYPDRKLFSLSSVNEKSARQPHVDIWLWKRYDEHEIKPVLQLFDSSLKYQSRLISDIYPLKSVTWLGRNVKIPRQSHKIAYKEYGISYMKPIFIRNNCLHNLIDGRWFYNTL</sequence>
<evidence type="ECO:0000313" key="1">
    <source>
        <dbReference type="EMBL" id="CAF4131587.1"/>
    </source>
</evidence>
<organism evidence="1 2">
    <name type="scientific">Adineta steineri</name>
    <dbReference type="NCBI Taxonomy" id="433720"/>
    <lineage>
        <taxon>Eukaryota</taxon>
        <taxon>Metazoa</taxon>
        <taxon>Spiralia</taxon>
        <taxon>Gnathifera</taxon>
        <taxon>Rotifera</taxon>
        <taxon>Eurotatoria</taxon>
        <taxon>Bdelloidea</taxon>
        <taxon>Adinetida</taxon>
        <taxon>Adinetidae</taxon>
        <taxon>Adineta</taxon>
    </lineage>
</organism>
<comment type="caution">
    <text evidence="1">The sequence shown here is derived from an EMBL/GenBank/DDBJ whole genome shotgun (WGS) entry which is preliminary data.</text>
</comment>
<name>A0A819X345_9BILA</name>
<proteinExistence type="predicted"/>
<gene>
    <name evidence="1" type="ORF">OXD698_LOCUS37041</name>
</gene>
<protein>
    <submittedName>
        <fullName evidence="1">Uncharacterized protein</fullName>
    </submittedName>
</protein>
<evidence type="ECO:0000313" key="2">
    <source>
        <dbReference type="Proteomes" id="UP000663844"/>
    </source>
</evidence>
<dbReference type="AlphaFoldDB" id="A0A819X345"/>
<reference evidence="1" key="1">
    <citation type="submission" date="2021-02" db="EMBL/GenBank/DDBJ databases">
        <authorList>
            <person name="Nowell W R."/>
        </authorList>
    </citation>
    <scope>NUCLEOTIDE SEQUENCE</scope>
</reference>